<keyword evidence="4" id="KW-1185">Reference proteome</keyword>
<comment type="caution">
    <text evidence="3">The sequence shown here is derived from an EMBL/GenBank/DDBJ whole genome shotgun (WGS) entry which is preliminary data.</text>
</comment>
<keyword evidence="1" id="KW-0677">Repeat</keyword>
<dbReference type="PANTHER" id="PTHR46862:SF3">
    <property type="entry name" value="OS07G0661900 PROTEIN"/>
    <property type="match status" value="1"/>
</dbReference>
<dbReference type="InterPro" id="IPR011990">
    <property type="entry name" value="TPR-like_helical_dom_sf"/>
</dbReference>
<evidence type="ECO:0000256" key="2">
    <source>
        <dbReference type="PROSITE-ProRule" id="PRU00708"/>
    </source>
</evidence>
<accession>A0AAN8UN09</accession>
<evidence type="ECO:0000256" key="1">
    <source>
        <dbReference type="ARBA" id="ARBA00022737"/>
    </source>
</evidence>
<dbReference type="Gene3D" id="1.25.40.10">
    <property type="entry name" value="Tetratricopeptide repeat domain"/>
    <property type="match status" value="1"/>
</dbReference>
<dbReference type="Pfam" id="PF01535">
    <property type="entry name" value="PPR"/>
    <property type="match status" value="2"/>
</dbReference>
<reference evidence="3 4" key="1">
    <citation type="submission" date="2023-12" db="EMBL/GenBank/DDBJ databases">
        <title>A high-quality genome assembly for Dillenia turbinata (Dilleniales).</title>
        <authorList>
            <person name="Chanderbali A."/>
        </authorList>
    </citation>
    <scope>NUCLEOTIDE SEQUENCE [LARGE SCALE GENOMIC DNA]</scope>
    <source>
        <strain evidence="3">LSX21</strain>
        <tissue evidence="3">Leaf</tissue>
    </source>
</reference>
<gene>
    <name evidence="3" type="ORF">RJ641_017032</name>
</gene>
<feature type="repeat" description="PPR" evidence="2">
    <location>
        <begin position="61"/>
        <end position="95"/>
    </location>
</feature>
<evidence type="ECO:0000313" key="3">
    <source>
        <dbReference type="EMBL" id="KAK6918610.1"/>
    </source>
</evidence>
<dbReference type="PROSITE" id="PS51375">
    <property type="entry name" value="PPR"/>
    <property type="match status" value="1"/>
</dbReference>
<dbReference type="InterPro" id="IPR002885">
    <property type="entry name" value="PPR_rpt"/>
</dbReference>
<proteinExistence type="predicted"/>
<dbReference type="Proteomes" id="UP001370490">
    <property type="component" value="Unassembled WGS sequence"/>
</dbReference>
<dbReference type="NCBIfam" id="TIGR00756">
    <property type="entry name" value="PPR"/>
    <property type="match status" value="1"/>
</dbReference>
<name>A0AAN8UN09_9MAGN</name>
<dbReference type="AlphaFoldDB" id="A0AAN8UN09"/>
<dbReference type="PANTHER" id="PTHR46862">
    <property type="entry name" value="OS07G0661900 PROTEIN"/>
    <property type="match status" value="1"/>
</dbReference>
<sequence length="153" mass="17224">MAMQSKTEFKMPKYSLGYEKQGFIGDQVILTAMVDMYSKSGNLKLAEETFKQIILLGQPLDRKSYGSIIMAYIKAGMPDQGESLIREMEAQDMNAGSEVFKALLSAYSMTGDSEGAQREKKASELLVAWFNRLGVVQEVEKILRQYASEENRQ</sequence>
<feature type="non-terminal residue" evidence="3">
    <location>
        <position position="153"/>
    </location>
</feature>
<evidence type="ECO:0000313" key="4">
    <source>
        <dbReference type="Proteomes" id="UP001370490"/>
    </source>
</evidence>
<organism evidence="3 4">
    <name type="scientific">Dillenia turbinata</name>
    <dbReference type="NCBI Taxonomy" id="194707"/>
    <lineage>
        <taxon>Eukaryota</taxon>
        <taxon>Viridiplantae</taxon>
        <taxon>Streptophyta</taxon>
        <taxon>Embryophyta</taxon>
        <taxon>Tracheophyta</taxon>
        <taxon>Spermatophyta</taxon>
        <taxon>Magnoliopsida</taxon>
        <taxon>eudicotyledons</taxon>
        <taxon>Gunneridae</taxon>
        <taxon>Pentapetalae</taxon>
        <taxon>Dilleniales</taxon>
        <taxon>Dilleniaceae</taxon>
        <taxon>Dillenia</taxon>
    </lineage>
</organism>
<dbReference type="EMBL" id="JBAMMX010000022">
    <property type="protein sequence ID" value="KAK6918610.1"/>
    <property type="molecule type" value="Genomic_DNA"/>
</dbReference>
<protein>
    <submittedName>
        <fullName evidence="3">Pentatricopeptide repeat</fullName>
    </submittedName>
</protein>